<feature type="short sequence motif" description="'KMSKS' region" evidence="10">
    <location>
        <begin position="281"/>
        <end position="285"/>
    </location>
</feature>
<evidence type="ECO:0000256" key="1">
    <source>
        <dbReference type="ARBA" id="ARBA00005594"/>
    </source>
</evidence>
<dbReference type="Pfam" id="PF01406">
    <property type="entry name" value="tRNA-synt_1e"/>
    <property type="match status" value="1"/>
</dbReference>
<dbReference type="EC" id="6.1.1.16" evidence="10"/>
<dbReference type="SUPFAM" id="SSF52374">
    <property type="entry name" value="Nucleotidylyl transferase"/>
    <property type="match status" value="1"/>
</dbReference>
<evidence type="ECO:0000256" key="10">
    <source>
        <dbReference type="HAMAP-Rule" id="MF_00041"/>
    </source>
</evidence>
<evidence type="ECO:0000313" key="13">
    <source>
        <dbReference type="Proteomes" id="UP000244189"/>
    </source>
</evidence>
<comment type="subcellular location">
    <subcellularLocation>
        <location evidence="10">Cytoplasm</location>
    </subcellularLocation>
</comment>
<dbReference type="Gene3D" id="3.40.50.620">
    <property type="entry name" value="HUPs"/>
    <property type="match status" value="1"/>
</dbReference>
<keyword evidence="10" id="KW-0963">Cytoplasm</keyword>
<evidence type="ECO:0000259" key="11">
    <source>
        <dbReference type="Pfam" id="PF01406"/>
    </source>
</evidence>
<keyword evidence="8 10" id="KW-0648">Protein biosynthesis</keyword>
<feature type="binding site" evidence="10">
    <location>
        <position position="222"/>
    </location>
    <ligand>
        <name>Zn(2+)</name>
        <dbReference type="ChEBI" id="CHEBI:29105"/>
    </ligand>
</feature>
<accession>A0A2T5GKG3</accession>
<protein>
    <recommendedName>
        <fullName evidence="10">Cysteine--tRNA ligase</fullName>
        <ecNumber evidence="10">6.1.1.16</ecNumber>
    </recommendedName>
    <alternativeName>
        <fullName evidence="10">Cysteinyl-tRNA synthetase</fullName>
        <shortName evidence="10">CysRS</shortName>
    </alternativeName>
</protein>
<evidence type="ECO:0000256" key="3">
    <source>
        <dbReference type="ARBA" id="ARBA00022598"/>
    </source>
</evidence>
<dbReference type="GO" id="GO:0005829">
    <property type="term" value="C:cytosol"/>
    <property type="evidence" value="ECO:0007669"/>
    <property type="project" value="TreeGrafter"/>
</dbReference>
<feature type="short sequence motif" description="'HIGH' region" evidence="10">
    <location>
        <begin position="34"/>
        <end position="44"/>
    </location>
</feature>
<name>A0A2T5GKG3_9SPHN</name>
<comment type="similarity">
    <text evidence="1 10">Belongs to the class-I aminoacyl-tRNA synthetase family.</text>
</comment>
<dbReference type="GO" id="GO:0005524">
    <property type="term" value="F:ATP binding"/>
    <property type="evidence" value="ECO:0007669"/>
    <property type="project" value="UniProtKB-UniRule"/>
</dbReference>
<feature type="binding site" evidence="10">
    <location>
        <position position="247"/>
    </location>
    <ligand>
        <name>Zn(2+)</name>
        <dbReference type="ChEBI" id="CHEBI:29105"/>
    </ligand>
</feature>
<evidence type="ECO:0000313" key="12">
    <source>
        <dbReference type="EMBL" id="PTQ59791.1"/>
    </source>
</evidence>
<dbReference type="InterPro" id="IPR014729">
    <property type="entry name" value="Rossmann-like_a/b/a_fold"/>
</dbReference>
<dbReference type="GO" id="GO:0004817">
    <property type="term" value="F:cysteine-tRNA ligase activity"/>
    <property type="evidence" value="ECO:0007669"/>
    <property type="project" value="UniProtKB-UniRule"/>
</dbReference>
<dbReference type="GO" id="GO:0006423">
    <property type="term" value="P:cysteinyl-tRNA aminoacylation"/>
    <property type="evidence" value="ECO:0007669"/>
    <property type="project" value="UniProtKB-UniRule"/>
</dbReference>
<dbReference type="PANTHER" id="PTHR10890">
    <property type="entry name" value="CYSTEINYL-TRNA SYNTHETASE"/>
    <property type="match status" value="1"/>
</dbReference>
<evidence type="ECO:0000256" key="2">
    <source>
        <dbReference type="ARBA" id="ARBA00011245"/>
    </source>
</evidence>
<dbReference type="InterPro" id="IPR024909">
    <property type="entry name" value="Cys-tRNA/MSH_ligase"/>
</dbReference>
<keyword evidence="6 10" id="KW-0862">Zinc</keyword>
<evidence type="ECO:0000256" key="4">
    <source>
        <dbReference type="ARBA" id="ARBA00022723"/>
    </source>
</evidence>
<dbReference type="AlphaFoldDB" id="A0A2T5GKG3"/>
<dbReference type="InterPro" id="IPR015803">
    <property type="entry name" value="Cys-tRNA-ligase"/>
</dbReference>
<feature type="binding site" evidence="10">
    <location>
        <position position="251"/>
    </location>
    <ligand>
        <name>Zn(2+)</name>
        <dbReference type="ChEBI" id="CHEBI:29105"/>
    </ligand>
</feature>
<dbReference type="InterPro" id="IPR032678">
    <property type="entry name" value="tRNA-synt_1_cat_dom"/>
</dbReference>
<dbReference type="HAMAP" id="MF_00041">
    <property type="entry name" value="Cys_tRNA_synth"/>
    <property type="match status" value="1"/>
</dbReference>
<dbReference type="CDD" id="cd00672">
    <property type="entry name" value="CysRS_core"/>
    <property type="match status" value="1"/>
</dbReference>
<dbReference type="RefSeq" id="WP_107958549.1">
    <property type="nucleotide sequence ID" value="NZ_QAOG01000004.1"/>
</dbReference>
<dbReference type="Proteomes" id="UP000244189">
    <property type="component" value="Unassembled WGS sequence"/>
</dbReference>
<proteinExistence type="inferred from homology"/>
<comment type="caution">
    <text evidence="12">The sequence shown here is derived from an EMBL/GenBank/DDBJ whole genome shotgun (WGS) entry which is preliminary data.</text>
</comment>
<keyword evidence="4 10" id="KW-0479">Metal-binding</keyword>
<comment type="catalytic activity">
    <reaction evidence="10">
        <text>tRNA(Cys) + L-cysteine + ATP = L-cysteinyl-tRNA(Cys) + AMP + diphosphate</text>
        <dbReference type="Rhea" id="RHEA:17773"/>
        <dbReference type="Rhea" id="RHEA-COMP:9661"/>
        <dbReference type="Rhea" id="RHEA-COMP:9679"/>
        <dbReference type="ChEBI" id="CHEBI:30616"/>
        <dbReference type="ChEBI" id="CHEBI:33019"/>
        <dbReference type="ChEBI" id="CHEBI:35235"/>
        <dbReference type="ChEBI" id="CHEBI:78442"/>
        <dbReference type="ChEBI" id="CHEBI:78517"/>
        <dbReference type="ChEBI" id="CHEBI:456215"/>
        <dbReference type="EC" id="6.1.1.16"/>
    </reaction>
</comment>
<evidence type="ECO:0000256" key="5">
    <source>
        <dbReference type="ARBA" id="ARBA00022741"/>
    </source>
</evidence>
<keyword evidence="3 10" id="KW-0436">Ligase</keyword>
<feature type="binding site" evidence="10">
    <location>
        <position position="32"/>
    </location>
    <ligand>
        <name>Zn(2+)</name>
        <dbReference type="ChEBI" id="CHEBI:29105"/>
    </ligand>
</feature>
<reference evidence="12 13" key="1">
    <citation type="submission" date="2018-04" db="EMBL/GenBank/DDBJ databases">
        <title>Genomic Encyclopedia of Type Strains, Phase III (KMG-III): the genomes of soil and plant-associated and newly described type strains.</title>
        <authorList>
            <person name="Whitman W."/>
        </authorList>
    </citation>
    <scope>NUCLEOTIDE SEQUENCE [LARGE SCALE GENOMIC DNA]</scope>
    <source>
        <strain evidence="12 13">MA101b</strain>
    </source>
</reference>
<dbReference type="PANTHER" id="PTHR10890:SF3">
    <property type="entry name" value="CYSTEINE--TRNA LIGASE, CYTOPLASMIC"/>
    <property type="match status" value="1"/>
</dbReference>
<dbReference type="GO" id="GO:0008270">
    <property type="term" value="F:zinc ion binding"/>
    <property type="evidence" value="ECO:0007669"/>
    <property type="project" value="UniProtKB-UniRule"/>
</dbReference>
<dbReference type="NCBIfam" id="TIGR00435">
    <property type="entry name" value="cysS"/>
    <property type="match status" value="1"/>
</dbReference>
<feature type="binding site" evidence="10">
    <location>
        <position position="284"/>
    </location>
    <ligand>
        <name>ATP</name>
        <dbReference type="ChEBI" id="CHEBI:30616"/>
    </ligand>
</feature>
<keyword evidence="13" id="KW-1185">Reference proteome</keyword>
<dbReference type="EMBL" id="QAOG01000004">
    <property type="protein sequence ID" value="PTQ59791.1"/>
    <property type="molecule type" value="Genomic_DNA"/>
</dbReference>
<dbReference type="Gene3D" id="1.20.120.1910">
    <property type="entry name" value="Cysteine-tRNA ligase, C-terminal anti-codon recognition domain"/>
    <property type="match status" value="1"/>
</dbReference>
<gene>
    <name evidence="10" type="primary">cysS</name>
    <name evidence="12" type="ORF">C8J26_2644</name>
</gene>
<evidence type="ECO:0000256" key="8">
    <source>
        <dbReference type="ARBA" id="ARBA00022917"/>
    </source>
</evidence>
<evidence type="ECO:0000256" key="7">
    <source>
        <dbReference type="ARBA" id="ARBA00022840"/>
    </source>
</evidence>
<keyword evidence="7 10" id="KW-0067">ATP-binding</keyword>
<dbReference type="InterPro" id="IPR009080">
    <property type="entry name" value="tRNAsynth_Ia_anticodon-bd"/>
</dbReference>
<comment type="cofactor">
    <cofactor evidence="10">
        <name>Zn(2+)</name>
        <dbReference type="ChEBI" id="CHEBI:29105"/>
    </cofactor>
    <text evidence="10">Binds 1 zinc ion per subunit.</text>
</comment>
<evidence type="ECO:0000256" key="6">
    <source>
        <dbReference type="ARBA" id="ARBA00022833"/>
    </source>
</evidence>
<organism evidence="12 13">
    <name type="scientific">Sphingomonas aurantiaca</name>
    <dbReference type="NCBI Taxonomy" id="185949"/>
    <lineage>
        <taxon>Bacteria</taxon>
        <taxon>Pseudomonadati</taxon>
        <taxon>Pseudomonadota</taxon>
        <taxon>Alphaproteobacteria</taxon>
        <taxon>Sphingomonadales</taxon>
        <taxon>Sphingomonadaceae</taxon>
        <taxon>Sphingomonas</taxon>
    </lineage>
</organism>
<feature type="domain" description="tRNA synthetases class I catalytic" evidence="11">
    <location>
        <begin position="19"/>
        <end position="329"/>
    </location>
</feature>
<evidence type="ECO:0000256" key="9">
    <source>
        <dbReference type="ARBA" id="ARBA00023146"/>
    </source>
</evidence>
<keyword evidence="9 10" id="KW-0030">Aminoacyl-tRNA synthetase</keyword>
<comment type="subunit">
    <text evidence="2 10">Monomer.</text>
</comment>
<keyword evidence="5 10" id="KW-0547">Nucleotide-binding</keyword>
<dbReference type="SUPFAM" id="SSF47323">
    <property type="entry name" value="Anticodon-binding domain of a subclass of class I aminoacyl-tRNA synthetases"/>
    <property type="match status" value="1"/>
</dbReference>
<sequence>MTRTPLTLYNSLSRELETFRPIDPADVGIYSCGPTVYNYAHIGNLRAYVFTDTLSRVLTWKGYPLTHIINITDVGHLTSDADVGDDKMEAAARASGQDIWAIAKHYTDAFKQNLADLNIRAPTRFPLATDHIPEMIAFAEAIAERHCYILPDGLYFDTTTVPDYGRLARSHDDTGESRIDPVEGKRHPQDFAIWRTSAPGENRQMEWDSPWGRGAPGWHLECSVMSKKYLGATFDIHTGGIDHREIHHPNEIAQNQAHCDCGDTGATVWMHNNFLVERSGKMSKSGGEFTTLKTLVDRGFHPLAYRLMCLQAQYRSELEFSWENLAAAQTRLKRLAITVDALRSRPAGGPSGSAFAYRDRLDAAVSDDLSTPRALPILDEMLGDKRVAPADRLAALVDFDAVLGLDLATIRREDLRVRPISATLDEATIADRLDERRAARGAKDFPRSDAIRDELAAAGVEVMDGDPLGWDWKLG</sequence>
<dbReference type="PRINTS" id="PR00983">
    <property type="entry name" value="TRNASYNTHCYS"/>
</dbReference>